<evidence type="ECO:0000259" key="11">
    <source>
        <dbReference type="PROSITE" id="PS50011"/>
    </source>
</evidence>
<dbReference type="Gene3D" id="3.30.200.20">
    <property type="entry name" value="Phosphorylase Kinase, domain 1"/>
    <property type="match status" value="1"/>
</dbReference>
<dbReference type="GO" id="GO:0005634">
    <property type="term" value="C:nucleus"/>
    <property type="evidence" value="ECO:0007669"/>
    <property type="project" value="TreeGrafter"/>
</dbReference>
<dbReference type="EC" id="2.7.11.1" evidence="1"/>
<dbReference type="GO" id="GO:0004694">
    <property type="term" value="F:eukaryotic translation initiation factor 2alpha kinase activity"/>
    <property type="evidence" value="ECO:0007669"/>
    <property type="project" value="TreeGrafter"/>
</dbReference>
<dbReference type="GO" id="GO:0005737">
    <property type="term" value="C:cytoplasm"/>
    <property type="evidence" value="ECO:0007669"/>
    <property type="project" value="TreeGrafter"/>
</dbReference>
<sequence>MRLEFLRLNATSIVQPMDQGAIKNLKTLKKNPRYQDKSLLRVIREVHTLSSLSHLSIVSYKNAWIERLGPSELYQYFSAQQRRTWKRNGSNAKRQIYPSEVMSVCGGTERSGAVALPHSEDGEISLNGCSVEQLKGKFWENGYSSSMSPSSTGSKTTGSNSSCSIEGATASFQHPSENQVACFIQDTRPSALSRVLDTYAILYLQMELCGETLRDYIDKHNGQMKPIDAAFNLDCFYEILLGISHIHQRDIVHRDLKPQNIFFNREDGRIQIGDFGLARLIGPTGEVCAPIPLPHSTQVGTISYAAPEQLLAGACTTKSDMYSIGVILFELFCSFSTGMERGKCFDDLRIGRLPHTFQESWPIQKAKEMGICTIGRKYGIEESRIRKRMEVKAKLSRVLKDLMVFRWEKGIISGNQEGSGRIRERAALVKQLTHRDPEKRPSASDVLATFPWKKILHLPIASLSPSQGFQTHTMEKECMREECLQIRQENTLLKQRIRALEEVISTIRNPPASQAQL</sequence>
<evidence type="ECO:0000256" key="8">
    <source>
        <dbReference type="ARBA" id="ARBA00037982"/>
    </source>
</evidence>
<accession>A0A7R9A920</accession>
<dbReference type="Pfam" id="PF00069">
    <property type="entry name" value="Pkinase"/>
    <property type="match status" value="1"/>
</dbReference>
<evidence type="ECO:0000313" key="13">
    <source>
        <dbReference type="Proteomes" id="UP000677054"/>
    </source>
</evidence>
<dbReference type="PANTHER" id="PTHR11042:SF160">
    <property type="entry name" value="EUKARYOTIC TRANSLATION INITIATION FACTOR 2-ALPHA KINASE 1"/>
    <property type="match status" value="1"/>
</dbReference>
<dbReference type="SUPFAM" id="SSF56112">
    <property type="entry name" value="Protein kinase-like (PK-like)"/>
    <property type="match status" value="1"/>
</dbReference>
<evidence type="ECO:0000256" key="4">
    <source>
        <dbReference type="ARBA" id="ARBA00022741"/>
    </source>
</evidence>
<evidence type="ECO:0000256" key="9">
    <source>
        <dbReference type="ARBA" id="ARBA00048659"/>
    </source>
</evidence>
<dbReference type="EMBL" id="CAJPEV010002464">
    <property type="protein sequence ID" value="CAG0896982.1"/>
    <property type="molecule type" value="Genomic_DNA"/>
</dbReference>
<dbReference type="PANTHER" id="PTHR11042">
    <property type="entry name" value="EUKARYOTIC TRANSLATION INITIATION FACTOR 2-ALPHA KINASE EIF2-ALPHA KINASE -RELATED"/>
    <property type="match status" value="1"/>
</dbReference>
<dbReference type="InterPro" id="IPR011009">
    <property type="entry name" value="Kinase-like_dom_sf"/>
</dbReference>
<reference evidence="12" key="1">
    <citation type="submission" date="2020-11" db="EMBL/GenBank/DDBJ databases">
        <authorList>
            <person name="Tran Van P."/>
        </authorList>
    </citation>
    <scope>NUCLEOTIDE SEQUENCE</scope>
</reference>
<dbReference type="EMBL" id="LR901981">
    <property type="protein sequence ID" value="CAD7249733.1"/>
    <property type="molecule type" value="Genomic_DNA"/>
</dbReference>
<keyword evidence="4" id="KW-0547">Nucleotide-binding</keyword>
<gene>
    <name evidence="12" type="ORF">DSTB1V02_LOCUS9520</name>
</gene>
<keyword evidence="13" id="KW-1185">Reference proteome</keyword>
<dbReference type="SMART" id="SM00220">
    <property type="entry name" value="S_TKc"/>
    <property type="match status" value="1"/>
</dbReference>
<evidence type="ECO:0000256" key="6">
    <source>
        <dbReference type="ARBA" id="ARBA00022840"/>
    </source>
</evidence>
<feature type="domain" description="Protein kinase" evidence="11">
    <location>
        <begin position="82"/>
        <end position="453"/>
    </location>
</feature>
<evidence type="ECO:0000256" key="3">
    <source>
        <dbReference type="ARBA" id="ARBA00022679"/>
    </source>
</evidence>
<evidence type="ECO:0000256" key="10">
    <source>
        <dbReference type="ARBA" id="ARBA00048977"/>
    </source>
</evidence>
<evidence type="ECO:0000313" key="12">
    <source>
        <dbReference type="EMBL" id="CAD7249733.1"/>
    </source>
</evidence>
<dbReference type="Gene3D" id="1.10.510.10">
    <property type="entry name" value="Transferase(Phosphotransferase) domain 1"/>
    <property type="match status" value="1"/>
</dbReference>
<evidence type="ECO:0000256" key="5">
    <source>
        <dbReference type="ARBA" id="ARBA00022777"/>
    </source>
</evidence>
<keyword evidence="7" id="KW-0652">Protein synthesis inhibitor</keyword>
<keyword evidence="6" id="KW-0067">ATP-binding</keyword>
<dbReference type="Proteomes" id="UP000677054">
    <property type="component" value="Unassembled WGS sequence"/>
</dbReference>
<dbReference type="InterPro" id="IPR008271">
    <property type="entry name" value="Ser/Thr_kinase_AS"/>
</dbReference>
<evidence type="ECO:0000256" key="7">
    <source>
        <dbReference type="ARBA" id="ARBA00023193"/>
    </source>
</evidence>
<comment type="catalytic activity">
    <reaction evidence="10">
        <text>L-seryl-[protein] + ATP = O-phospho-L-seryl-[protein] + ADP + H(+)</text>
        <dbReference type="Rhea" id="RHEA:17989"/>
        <dbReference type="Rhea" id="RHEA-COMP:9863"/>
        <dbReference type="Rhea" id="RHEA-COMP:11604"/>
        <dbReference type="ChEBI" id="CHEBI:15378"/>
        <dbReference type="ChEBI" id="CHEBI:29999"/>
        <dbReference type="ChEBI" id="CHEBI:30616"/>
        <dbReference type="ChEBI" id="CHEBI:83421"/>
        <dbReference type="ChEBI" id="CHEBI:456216"/>
        <dbReference type="EC" id="2.7.11.1"/>
    </reaction>
    <physiologicalReaction direction="left-to-right" evidence="10">
        <dbReference type="Rhea" id="RHEA:17990"/>
    </physiologicalReaction>
</comment>
<keyword evidence="2" id="KW-0723">Serine/threonine-protein kinase</keyword>
<dbReference type="InterPro" id="IPR050339">
    <property type="entry name" value="CC_SR_Kinase"/>
</dbReference>
<evidence type="ECO:0000256" key="2">
    <source>
        <dbReference type="ARBA" id="ARBA00022527"/>
    </source>
</evidence>
<dbReference type="GO" id="GO:0017148">
    <property type="term" value="P:negative regulation of translation"/>
    <property type="evidence" value="ECO:0007669"/>
    <property type="project" value="UniProtKB-KW"/>
</dbReference>
<organism evidence="12">
    <name type="scientific">Darwinula stevensoni</name>
    <dbReference type="NCBI Taxonomy" id="69355"/>
    <lineage>
        <taxon>Eukaryota</taxon>
        <taxon>Metazoa</taxon>
        <taxon>Ecdysozoa</taxon>
        <taxon>Arthropoda</taxon>
        <taxon>Crustacea</taxon>
        <taxon>Oligostraca</taxon>
        <taxon>Ostracoda</taxon>
        <taxon>Podocopa</taxon>
        <taxon>Podocopida</taxon>
        <taxon>Darwinulocopina</taxon>
        <taxon>Darwinuloidea</taxon>
        <taxon>Darwinulidae</taxon>
        <taxon>Darwinula</taxon>
    </lineage>
</organism>
<dbReference type="InterPro" id="IPR000719">
    <property type="entry name" value="Prot_kinase_dom"/>
</dbReference>
<name>A0A7R9A920_9CRUS</name>
<keyword evidence="5" id="KW-0418">Kinase</keyword>
<comment type="catalytic activity">
    <reaction evidence="9">
        <text>L-threonyl-[protein] + ATP = O-phospho-L-threonyl-[protein] + ADP + H(+)</text>
        <dbReference type="Rhea" id="RHEA:46608"/>
        <dbReference type="Rhea" id="RHEA-COMP:11060"/>
        <dbReference type="Rhea" id="RHEA-COMP:11605"/>
        <dbReference type="ChEBI" id="CHEBI:15378"/>
        <dbReference type="ChEBI" id="CHEBI:30013"/>
        <dbReference type="ChEBI" id="CHEBI:30616"/>
        <dbReference type="ChEBI" id="CHEBI:61977"/>
        <dbReference type="ChEBI" id="CHEBI:456216"/>
        <dbReference type="EC" id="2.7.11.1"/>
    </reaction>
    <physiologicalReaction direction="left-to-right" evidence="9">
        <dbReference type="Rhea" id="RHEA:46609"/>
    </physiologicalReaction>
</comment>
<dbReference type="PROSITE" id="PS00108">
    <property type="entry name" value="PROTEIN_KINASE_ST"/>
    <property type="match status" value="1"/>
</dbReference>
<dbReference type="PROSITE" id="PS50011">
    <property type="entry name" value="PROTEIN_KINASE_DOM"/>
    <property type="match status" value="1"/>
</dbReference>
<dbReference type="AlphaFoldDB" id="A0A7R9A920"/>
<dbReference type="GO" id="GO:0005524">
    <property type="term" value="F:ATP binding"/>
    <property type="evidence" value="ECO:0007669"/>
    <property type="project" value="UniProtKB-KW"/>
</dbReference>
<evidence type="ECO:0000256" key="1">
    <source>
        <dbReference type="ARBA" id="ARBA00012513"/>
    </source>
</evidence>
<keyword evidence="3" id="KW-0808">Transferase</keyword>
<proteinExistence type="inferred from homology"/>
<protein>
    <recommendedName>
        <fullName evidence="1">non-specific serine/threonine protein kinase</fullName>
        <ecNumber evidence="1">2.7.11.1</ecNumber>
    </recommendedName>
</protein>
<dbReference type="OrthoDB" id="1405469at2759"/>
<comment type="similarity">
    <text evidence="8">Belongs to the protein kinase superfamily. Ser/Thr protein kinase family. GCN2 subfamily.</text>
</comment>